<comment type="caution">
    <text evidence="4">The sequence shown here is derived from an EMBL/GenBank/DDBJ whole genome shotgun (WGS) entry which is preliminary data.</text>
</comment>
<feature type="domain" description="Beta-mannosidase-like galactose-binding" evidence="3">
    <location>
        <begin position="823"/>
        <end position="902"/>
    </location>
</feature>
<dbReference type="Pfam" id="PF17132">
    <property type="entry name" value="Glyco_hydro_106"/>
    <property type="match status" value="1"/>
</dbReference>
<dbReference type="Gene3D" id="2.60.120.260">
    <property type="entry name" value="Galactose-binding domain-like"/>
    <property type="match status" value="1"/>
</dbReference>
<dbReference type="PANTHER" id="PTHR43817">
    <property type="entry name" value="GLYCOSYL HYDROLASE"/>
    <property type="match status" value="1"/>
</dbReference>
<proteinExistence type="predicted"/>
<gene>
    <name evidence="4" type="ORF">GCM10007049_06100</name>
</gene>
<keyword evidence="5" id="KW-1185">Reference proteome</keyword>
<reference evidence="4" key="1">
    <citation type="journal article" date="2014" name="Int. J. Syst. Evol. Microbiol.">
        <title>Complete genome sequence of Corynebacterium casei LMG S-19264T (=DSM 44701T), isolated from a smear-ripened cheese.</title>
        <authorList>
            <consortium name="US DOE Joint Genome Institute (JGI-PGF)"/>
            <person name="Walter F."/>
            <person name="Albersmeier A."/>
            <person name="Kalinowski J."/>
            <person name="Ruckert C."/>
        </authorList>
    </citation>
    <scope>NUCLEOTIDE SEQUENCE</scope>
    <source>
        <strain evidence="4">KCTC 12368</strain>
    </source>
</reference>
<dbReference type="Proteomes" id="UP000619457">
    <property type="component" value="Unassembled WGS sequence"/>
</dbReference>
<keyword evidence="2" id="KW-0378">Hydrolase</keyword>
<evidence type="ECO:0000256" key="1">
    <source>
        <dbReference type="ARBA" id="ARBA00022729"/>
    </source>
</evidence>
<dbReference type="GO" id="GO:0004553">
    <property type="term" value="F:hydrolase activity, hydrolyzing O-glycosyl compounds"/>
    <property type="evidence" value="ECO:0007669"/>
    <property type="project" value="UniProtKB-ARBA"/>
</dbReference>
<name>A0A918PPB2_9BACT</name>
<dbReference type="InterPro" id="IPR008979">
    <property type="entry name" value="Galactose-bd-like_sf"/>
</dbReference>
<evidence type="ECO:0000313" key="4">
    <source>
        <dbReference type="EMBL" id="GGZ16520.1"/>
    </source>
</evidence>
<sequence>MVPGLYSQFGKTMPLIYIVVFLTSHFFACSSIDVQELEIERAFMNPPDSARAHTWWHWVDGNVSKEGITKDLESFRAVGIDGFQLFDLGLGFPNGTAVFNSPTFHENITHTISEAERLGLEMGINSASGWSSTGGPWIEPEHSMKTIVWSEQSINASTQHPLHLARPALNEKQQKYDFYEDVAIIAFPTPQNTRYRLPNWEAKSMTDIQTRPDGFVPSQETAPLAAIIRMDDILLLTDQMEATGLLNWKPESGDWTVLRLGYTTTAAVTRPASRGGIGLELDKLSKEAAILHWEALLDKVIADADQREAFTTLLIDSYEVGCQNWTDGFENTFQQRNGYDLLPRLVCLTGRIVENSEYTERVLWDLRKTVADEMFENYFKFFAEKCHENGIKLASEPYGTGSFDAAQVAALVDLPMTEFWHTDKPWPKRNLWEWTSHIAASAAHLTGRAVVGAEAFTRMAGDWTVHPYIMKVWGDRAFTMGVNRFYFHTSAHQPWSDAIKPGMTMGRFGSNIHRNNTWFYQSKAWMDYIARCQYIMQSSRYMTDILVMYGDERGFNSFIGNKEPVDMEYIDGYKFDLAGIGTLDHLSVDEQGNIRASHEGKLIDNKYKLLYLKRSSFMRLETIEKLADLADQGALIIAPKPQRTPGLTDYIVNDRKLAKIIEKYWDTGIIQLPETYEKSVREIMPDCILPKKFEYSHHKLNDGDYYFISNQSYEAKTLTAKFRVSGRQPEIWNPETGEISVATNWKQSENGSTEVGLEMSPAGAVFVVFRKDTDLQEVSTPSPVYEEILALNQDWEVIFDPNFGPKASLIFRKLIPWNEHSDEEVKYYSGTASYITQFDFDAQPSSVILDLGRVDVIAEVFLNGTALATLWKPPFQVDISDHLNKGKNDLVIKVTNLWPNRLIGDAKEPELAEIKGKTYQAFPDWTQNGEIPSSSNRKTFTPYEHWKADAPLLPSGLQGPVKLIRQEKKH</sequence>
<dbReference type="SUPFAM" id="SSF49785">
    <property type="entry name" value="Galactose-binding domain-like"/>
    <property type="match status" value="1"/>
</dbReference>
<dbReference type="AlphaFoldDB" id="A0A918PPB2"/>
<dbReference type="InterPro" id="IPR054593">
    <property type="entry name" value="Beta-mannosidase-like_N2"/>
</dbReference>
<dbReference type="Pfam" id="PF22666">
    <property type="entry name" value="Glyco_hydro_2_N2"/>
    <property type="match status" value="1"/>
</dbReference>
<dbReference type="EMBL" id="BMWX01000001">
    <property type="protein sequence ID" value="GGZ16520.1"/>
    <property type="molecule type" value="Genomic_DNA"/>
</dbReference>
<keyword evidence="1" id="KW-0732">Signal</keyword>
<evidence type="ECO:0000256" key="2">
    <source>
        <dbReference type="ARBA" id="ARBA00022801"/>
    </source>
</evidence>
<evidence type="ECO:0000313" key="5">
    <source>
        <dbReference type="Proteomes" id="UP000619457"/>
    </source>
</evidence>
<evidence type="ECO:0000259" key="3">
    <source>
        <dbReference type="Pfam" id="PF22666"/>
    </source>
</evidence>
<dbReference type="NCBIfam" id="NF045579">
    <property type="entry name" value="rhamnoside_JR"/>
    <property type="match status" value="1"/>
</dbReference>
<dbReference type="PANTHER" id="PTHR43817:SF1">
    <property type="entry name" value="HYDROLASE, FAMILY 43, PUTATIVE (AFU_ORTHOLOGUE AFUA_3G01660)-RELATED"/>
    <property type="match status" value="1"/>
</dbReference>
<organism evidence="4 5">
    <name type="scientific">Echinicola pacifica</name>
    <dbReference type="NCBI Taxonomy" id="346377"/>
    <lineage>
        <taxon>Bacteria</taxon>
        <taxon>Pseudomonadati</taxon>
        <taxon>Bacteroidota</taxon>
        <taxon>Cytophagia</taxon>
        <taxon>Cytophagales</taxon>
        <taxon>Cyclobacteriaceae</taxon>
        <taxon>Echinicola</taxon>
    </lineage>
</organism>
<protein>
    <recommendedName>
        <fullName evidence="3">Beta-mannosidase-like galactose-binding domain-containing protein</fullName>
    </recommendedName>
</protein>
<reference evidence="4" key="2">
    <citation type="submission" date="2020-09" db="EMBL/GenBank/DDBJ databases">
        <authorList>
            <person name="Sun Q."/>
            <person name="Kim S."/>
        </authorList>
    </citation>
    <scope>NUCLEOTIDE SEQUENCE</scope>
    <source>
        <strain evidence="4">KCTC 12368</strain>
    </source>
</reference>
<accession>A0A918PPB2</accession>